<evidence type="ECO:0000313" key="5">
    <source>
        <dbReference type="Proteomes" id="UP000245119"/>
    </source>
</evidence>
<evidence type="ECO:0000256" key="1">
    <source>
        <dbReference type="ARBA" id="ARBA00008535"/>
    </source>
</evidence>
<protein>
    <recommendedName>
        <fullName evidence="3">AIG1-type G domain-containing protein</fullName>
    </recommendedName>
</protein>
<gene>
    <name evidence="4" type="ORF">C0Q70_17284</name>
</gene>
<evidence type="ECO:0000256" key="2">
    <source>
        <dbReference type="ARBA" id="ARBA00022741"/>
    </source>
</evidence>
<comment type="similarity">
    <text evidence="1">Belongs to the TRAFAC class TrmE-Era-EngA-EngB-Septin-like GTPase superfamily. AIG1/Toc34/Toc159-like paraseptin GTPase family. IAN subfamily.</text>
</comment>
<organism evidence="4 5">
    <name type="scientific">Pomacea canaliculata</name>
    <name type="common">Golden apple snail</name>
    <dbReference type="NCBI Taxonomy" id="400727"/>
    <lineage>
        <taxon>Eukaryota</taxon>
        <taxon>Metazoa</taxon>
        <taxon>Spiralia</taxon>
        <taxon>Lophotrochozoa</taxon>
        <taxon>Mollusca</taxon>
        <taxon>Gastropoda</taxon>
        <taxon>Caenogastropoda</taxon>
        <taxon>Architaenioglossa</taxon>
        <taxon>Ampullarioidea</taxon>
        <taxon>Ampullariidae</taxon>
        <taxon>Pomacea</taxon>
    </lineage>
</organism>
<dbReference type="EMBL" id="PZQS01000010">
    <property type="protein sequence ID" value="PVD24007.1"/>
    <property type="molecule type" value="Genomic_DNA"/>
</dbReference>
<name>A0A2T7NS55_POMCA</name>
<dbReference type="GO" id="GO:0005525">
    <property type="term" value="F:GTP binding"/>
    <property type="evidence" value="ECO:0007669"/>
    <property type="project" value="InterPro"/>
</dbReference>
<dbReference type="AlphaFoldDB" id="A0A2T7NS55"/>
<feature type="domain" description="AIG1-type G" evidence="3">
    <location>
        <begin position="17"/>
        <end position="57"/>
    </location>
</feature>
<dbReference type="Pfam" id="PF04548">
    <property type="entry name" value="AIG1"/>
    <property type="match status" value="1"/>
</dbReference>
<dbReference type="Proteomes" id="UP000245119">
    <property type="component" value="Linkage Group LG10"/>
</dbReference>
<evidence type="ECO:0000313" key="4">
    <source>
        <dbReference type="EMBL" id="PVD24007.1"/>
    </source>
</evidence>
<dbReference type="SUPFAM" id="SSF52540">
    <property type="entry name" value="P-loop containing nucleoside triphosphate hydrolases"/>
    <property type="match status" value="1"/>
</dbReference>
<evidence type="ECO:0000259" key="3">
    <source>
        <dbReference type="Pfam" id="PF04548"/>
    </source>
</evidence>
<dbReference type="OrthoDB" id="8954335at2759"/>
<accession>A0A2T7NS55</accession>
<sequence>MDDTPVEGLETNLEEQLRILIVGASGGGKSTIGNVLLGKEAFKVSPSPHQMSSTTVKAQLGAGERCGQRLIVRT</sequence>
<comment type="caution">
    <text evidence="4">The sequence shown here is derived from an EMBL/GenBank/DDBJ whole genome shotgun (WGS) entry which is preliminary data.</text>
</comment>
<keyword evidence="2" id="KW-0547">Nucleotide-binding</keyword>
<reference evidence="4 5" key="1">
    <citation type="submission" date="2018-04" db="EMBL/GenBank/DDBJ databases">
        <title>The genome of golden apple snail Pomacea canaliculata provides insight into stress tolerance and invasive adaptation.</title>
        <authorList>
            <person name="Liu C."/>
            <person name="Liu B."/>
            <person name="Ren Y."/>
            <person name="Zhang Y."/>
            <person name="Wang H."/>
            <person name="Li S."/>
            <person name="Jiang F."/>
            <person name="Yin L."/>
            <person name="Zhang G."/>
            <person name="Qian W."/>
            <person name="Fan W."/>
        </authorList>
    </citation>
    <scope>NUCLEOTIDE SEQUENCE [LARGE SCALE GENOMIC DNA]</scope>
    <source>
        <strain evidence="4">SZHN2017</strain>
        <tissue evidence="4">Muscle</tissue>
    </source>
</reference>
<dbReference type="InterPro" id="IPR027417">
    <property type="entry name" value="P-loop_NTPase"/>
</dbReference>
<dbReference type="Gene3D" id="3.40.50.300">
    <property type="entry name" value="P-loop containing nucleotide triphosphate hydrolases"/>
    <property type="match status" value="1"/>
</dbReference>
<dbReference type="InterPro" id="IPR006703">
    <property type="entry name" value="G_AIG1"/>
</dbReference>
<keyword evidence="5" id="KW-1185">Reference proteome</keyword>
<proteinExistence type="inferred from homology"/>